<comment type="cofactor">
    <cofactor evidence="1">
        <name>pyridoxal 5'-phosphate</name>
        <dbReference type="ChEBI" id="CHEBI:597326"/>
    </cofactor>
</comment>
<evidence type="ECO:0000256" key="8">
    <source>
        <dbReference type="ARBA" id="ARBA00022679"/>
    </source>
</evidence>
<name>A0A380DMP1_STAAU</name>
<evidence type="ECO:0000256" key="3">
    <source>
        <dbReference type="ARBA" id="ARBA00012924"/>
    </source>
</evidence>
<protein>
    <recommendedName>
        <fullName evidence="3">ornithine aminotransferase</fullName>
        <ecNumber evidence="3">2.6.1.13</ecNumber>
    </recommendedName>
    <alternativeName>
        <fullName evidence="10">Ornithine--oxo-acid aminotransferase</fullName>
    </alternativeName>
</protein>
<comment type="pathway">
    <text evidence="2">Amino-acid biosynthesis; L-proline biosynthesis; L-glutamate 5-semialdehyde from L-ornithine: step 1/1.</text>
</comment>
<dbReference type="Pfam" id="PF00202">
    <property type="entry name" value="Aminotran_3"/>
    <property type="match status" value="1"/>
</dbReference>
<evidence type="ECO:0000256" key="5">
    <source>
        <dbReference type="ARBA" id="ARBA00022576"/>
    </source>
</evidence>
<dbReference type="UniPathway" id="UPA00098">
    <property type="reaction ID" value="UER00358"/>
</dbReference>
<dbReference type="Proteomes" id="UP000255091">
    <property type="component" value="Unassembled WGS sequence"/>
</dbReference>
<evidence type="ECO:0000256" key="9">
    <source>
        <dbReference type="ARBA" id="ARBA00022898"/>
    </source>
</evidence>
<dbReference type="GO" id="GO:0055129">
    <property type="term" value="P:L-proline biosynthetic process"/>
    <property type="evidence" value="ECO:0007669"/>
    <property type="project" value="UniProtKB-UniPathway"/>
</dbReference>
<dbReference type="InterPro" id="IPR050103">
    <property type="entry name" value="Class-III_PLP-dep_AT"/>
</dbReference>
<keyword evidence="8 11" id="KW-0808">Transferase</keyword>
<accession>A0A380DMP1</accession>
<keyword evidence="6" id="KW-0028">Amino-acid biosynthesis</keyword>
<dbReference type="Gene3D" id="3.40.640.10">
    <property type="entry name" value="Type I PLP-dependent aspartate aminotransferase-like (Major domain)"/>
    <property type="match status" value="1"/>
</dbReference>
<evidence type="ECO:0000256" key="6">
    <source>
        <dbReference type="ARBA" id="ARBA00022605"/>
    </source>
</evidence>
<keyword evidence="5 11" id="KW-0032">Aminotransferase</keyword>
<evidence type="ECO:0000256" key="7">
    <source>
        <dbReference type="ARBA" id="ARBA00022650"/>
    </source>
</evidence>
<sequence length="195" mass="20792">MAPVSLSSEAEYQRGYGPLLDGFRKVDFGDVDALKAAINENTAAVLVEPIQGEAGINIPPEGYLKAIRELCDEHNVLFIADEIQAGLGRSGKLFATDWDNVKPDVYILGKALGGGVFPISVVLADKEVLDVFTPGSHGSTFGGNPLACAASIAALDVIVDEDLPGRSLELGDYFKEQLKQIDHPSIKEVRGRGLL</sequence>
<dbReference type="SUPFAM" id="SSF53383">
    <property type="entry name" value="PLP-dependent transferases"/>
    <property type="match status" value="1"/>
</dbReference>
<evidence type="ECO:0000256" key="4">
    <source>
        <dbReference type="ARBA" id="ARBA00022490"/>
    </source>
</evidence>
<evidence type="ECO:0000256" key="1">
    <source>
        <dbReference type="ARBA" id="ARBA00001933"/>
    </source>
</evidence>
<keyword evidence="7" id="KW-0641">Proline biosynthesis</keyword>
<dbReference type="PROSITE" id="PS00600">
    <property type="entry name" value="AA_TRANSFER_CLASS_3"/>
    <property type="match status" value="1"/>
</dbReference>
<dbReference type="FunFam" id="3.40.640.10:FF:000011">
    <property type="entry name" value="Ornithine aminotransferase"/>
    <property type="match status" value="1"/>
</dbReference>
<evidence type="ECO:0000313" key="11">
    <source>
        <dbReference type="EMBL" id="SUK38261.1"/>
    </source>
</evidence>
<keyword evidence="4" id="KW-0963">Cytoplasm</keyword>
<dbReference type="InterPro" id="IPR015424">
    <property type="entry name" value="PyrdxlP-dep_Trfase"/>
</dbReference>
<proteinExistence type="predicted"/>
<reference evidence="11 12" key="1">
    <citation type="submission" date="2018-06" db="EMBL/GenBank/DDBJ databases">
        <authorList>
            <consortium name="Pathogen Informatics"/>
            <person name="Doyle S."/>
        </authorList>
    </citation>
    <scope>NUCLEOTIDE SEQUENCE [LARGE SCALE GENOMIC DNA]</scope>
    <source>
        <strain evidence="11 12">NCTC6133</strain>
    </source>
</reference>
<gene>
    <name evidence="11" type="primary">rocD2_3</name>
    <name evidence="11" type="ORF">NCTC6133_01114</name>
</gene>
<dbReference type="GO" id="GO:0004587">
    <property type="term" value="F:ornithine aminotransferase activity"/>
    <property type="evidence" value="ECO:0007669"/>
    <property type="project" value="UniProtKB-EC"/>
</dbReference>
<evidence type="ECO:0000256" key="10">
    <source>
        <dbReference type="ARBA" id="ARBA00030587"/>
    </source>
</evidence>
<dbReference type="AlphaFoldDB" id="A0A380DMP1"/>
<dbReference type="InterPro" id="IPR049704">
    <property type="entry name" value="Aminotrans_3_PPA_site"/>
</dbReference>
<evidence type="ECO:0000313" key="12">
    <source>
        <dbReference type="Proteomes" id="UP000255091"/>
    </source>
</evidence>
<dbReference type="InterPro" id="IPR005814">
    <property type="entry name" value="Aminotrans_3"/>
</dbReference>
<dbReference type="GO" id="GO:0042802">
    <property type="term" value="F:identical protein binding"/>
    <property type="evidence" value="ECO:0007669"/>
    <property type="project" value="TreeGrafter"/>
</dbReference>
<dbReference type="PANTHER" id="PTHR11986">
    <property type="entry name" value="AMINOTRANSFERASE CLASS III"/>
    <property type="match status" value="1"/>
</dbReference>
<dbReference type="Gene3D" id="3.90.1150.10">
    <property type="entry name" value="Aspartate Aminotransferase, domain 1"/>
    <property type="match status" value="1"/>
</dbReference>
<dbReference type="PANTHER" id="PTHR11986:SF18">
    <property type="entry name" value="ORNITHINE AMINOTRANSFERASE, MITOCHONDRIAL"/>
    <property type="match status" value="1"/>
</dbReference>
<keyword evidence="9" id="KW-0663">Pyridoxal phosphate</keyword>
<dbReference type="EMBL" id="UHAP01000001">
    <property type="protein sequence ID" value="SUK38261.1"/>
    <property type="molecule type" value="Genomic_DNA"/>
</dbReference>
<organism evidence="11 12">
    <name type="scientific">Staphylococcus aureus</name>
    <dbReference type="NCBI Taxonomy" id="1280"/>
    <lineage>
        <taxon>Bacteria</taxon>
        <taxon>Bacillati</taxon>
        <taxon>Bacillota</taxon>
        <taxon>Bacilli</taxon>
        <taxon>Bacillales</taxon>
        <taxon>Staphylococcaceae</taxon>
        <taxon>Staphylococcus</taxon>
    </lineage>
</organism>
<evidence type="ECO:0000256" key="2">
    <source>
        <dbReference type="ARBA" id="ARBA00004998"/>
    </source>
</evidence>
<dbReference type="GO" id="GO:0030170">
    <property type="term" value="F:pyridoxal phosphate binding"/>
    <property type="evidence" value="ECO:0007669"/>
    <property type="project" value="InterPro"/>
</dbReference>
<dbReference type="EC" id="2.6.1.13" evidence="3"/>
<dbReference type="InterPro" id="IPR015421">
    <property type="entry name" value="PyrdxlP-dep_Trfase_major"/>
</dbReference>
<dbReference type="InterPro" id="IPR015422">
    <property type="entry name" value="PyrdxlP-dep_Trfase_small"/>
</dbReference>